<dbReference type="HOGENOM" id="CLU_2393538_0_0_6"/>
<sequence length="93" mass="10097">MAAAAPSGRPACLSDLQKHGGRPLRFSSLDGLRAASRNRQRSAGPNLEPDGEHGSARVWRRPGSLRRRGHRAMPGSPTVPAVRNRKKPMIVQL</sequence>
<feature type="region of interest" description="Disordered" evidence="1">
    <location>
        <begin position="1"/>
        <end position="93"/>
    </location>
</feature>
<gene>
    <name evidence="2" type="ordered locus">Avin_27120</name>
</gene>
<dbReference type="KEGG" id="avn:Avin_27120"/>
<name>C1DJW7_AZOVD</name>
<keyword evidence="3" id="KW-1185">Reference proteome</keyword>
<proteinExistence type="predicted"/>
<evidence type="ECO:0000313" key="3">
    <source>
        <dbReference type="Proteomes" id="UP000002424"/>
    </source>
</evidence>
<dbReference type="EMBL" id="CP001157">
    <property type="protein sequence ID" value="ACO78886.1"/>
    <property type="molecule type" value="Genomic_DNA"/>
</dbReference>
<reference evidence="2 3" key="1">
    <citation type="journal article" date="2009" name="J. Bacteriol.">
        <title>Genome sequence of Azotobacter vinelandii, an obligate aerobe specialized to support diverse anaerobic metabolic processes.</title>
        <authorList>
            <person name="Setubal J.C."/>
            <person name="dos Santos P."/>
            <person name="Goldman B.S."/>
            <person name="Ertesvag H."/>
            <person name="Espin G."/>
            <person name="Rubio L.M."/>
            <person name="Valla S."/>
            <person name="Almeida N.F."/>
            <person name="Balasubramanian D."/>
            <person name="Cromes L."/>
            <person name="Curatti L."/>
            <person name="Du Z."/>
            <person name="Godsy E."/>
            <person name="Goodner B."/>
            <person name="Hellner-Burris K."/>
            <person name="Hernandez J.A."/>
            <person name="Houmiel K."/>
            <person name="Imperial J."/>
            <person name="Kennedy C."/>
            <person name="Larson T.J."/>
            <person name="Latreille P."/>
            <person name="Ligon L.S."/>
            <person name="Lu J."/>
            <person name="Maerk M."/>
            <person name="Miller N.M."/>
            <person name="Norton S."/>
            <person name="O'Carroll I.P."/>
            <person name="Paulsen I."/>
            <person name="Raulfs E.C."/>
            <person name="Roemer R."/>
            <person name="Rosser J."/>
            <person name="Segura D."/>
            <person name="Slater S."/>
            <person name="Stricklin S.L."/>
            <person name="Studholme D.J."/>
            <person name="Sun J."/>
            <person name="Viana C.J."/>
            <person name="Wallin E."/>
            <person name="Wang B."/>
            <person name="Wheeler C."/>
            <person name="Zhu H."/>
            <person name="Dean D.R."/>
            <person name="Dixon R."/>
            <person name="Wood D."/>
        </authorList>
    </citation>
    <scope>NUCLEOTIDE SEQUENCE [LARGE SCALE GENOMIC DNA]</scope>
    <source>
        <strain evidence="3">DJ / ATCC BAA-1303</strain>
    </source>
</reference>
<organism evidence="2 3">
    <name type="scientific">Azotobacter vinelandii (strain DJ / ATCC BAA-1303)</name>
    <dbReference type="NCBI Taxonomy" id="322710"/>
    <lineage>
        <taxon>Bacteria</taxon>
        <taxon>Pseudomonadati</taxon>
        <taxon>Pseudomonadota</taxon>
        <taxon>Gammaproteobacteria</taxon>
        <taxon>Pseudomonadales</taxon>
        <taxon>Pseudomonadaceae</taxon>
        <taxon>Azotobacter</taxon>
    </lineage>
</organism>
<accession>C1DJW7</accession>
<protein>
    <submittedName>
        <fullName evidence="2">Uncharacterized protein</fullName>
    </submittedName>
</protein>
<feature type="compositionally biased region" description="Basic residues" evidence="1">
    <location>
        <begin position="58"/>
        <end position="71"/>
    </location>
</feature>
<feature type="compositionally biased region" description="Basic residues" evidence="1">
    <location>
        <begin position="83"/>
        <end position="93"/>
    </location>
</feature>
<dbReference type="AlphaFoldDB" id="C1DJW7"/>
<dbReference type="EnsemblBacteria" id="ACO78886">
    <property type="protein sequence ID" value="ACO78886"/>
    <property type="gene ID" value="Avin_27120"/>
</dbReference>
<evidence type="ECO:0000256" key="1">
    <source>
        <dbReference type="SAM" id="MobiDB-lite"/>
    </source>
</evidence>
<dbReference type="STRING" id="322710.Avin_27120"/>
<evidence type="ECO:0000313" key="2">
    <source>
        <dbReference type="EMBL" id="ACO78886.1"/>
    </source>
</evidence>
<dbReference type="Proteomes" id="UP000002424">
    <property type="component" value="Chromosome"/>
</dbReference>